<reference evidence="1" key="1">
    <citation type="submission" date="2022-07" db="EMBL/GenBank/DDBJ databases">
        <title>Evaluation of T. orientalis genome assembly methods using nanopore sequencing and analysis of variation between genomes.</title>
        <authorList>
            <person name="Yam J."/>
            <person name="Micallef M.L."/>
            <person name="Liu M."/>
            <person name="Djordjevic S.P."/>
            <person name="Bogema D.R."/>
            <person name="Jenkins C."/>
        </authorList>
    </citation>
    <scope>NUCLEOTIDE SEQUENCE</scope>
    <source>
        <strain evidence="1">Goon Nure</strain>
    </source>
</reference>
<protein>
    <submittedName>
        <fullName evidence="1">Uncharacterized protein</fullName>
    </submittedName>
</protein>
<dbReference type="EMBL" id="CP056070">
    <property type="protein sequence ID" value="UKK01587.2"/>
    <property type="molecule type" value="Genomic_DNA"/>
</dbReference>
<accession>A0A976QX27</accession>
<sequence length="853" mass="99376">MTKYEVLIFVDGKHSYHVPSRPNSLPIEIKVSGYYDNISKQFTKYRHTIEYKEKYRQYDYDINIYDNRHRFVWEVYPFCYYHPFRKVEHVEFYFSSSDTNNTNPLVVGFRQEGLKDDVYYTFGFLKNKRYQHGLPSPGWFKDGDVLAVLLEEKYRDKNKVLIYPSLKPVDGSAKYPSIGKFANRITVSKSQKSGHNYFDIYEHNIDPNLKQRSFYLKYNTNCLYINCGTKFQSDFLNSVDLYYPKNVDSKTPLVIGLVSKNGRKSYYTYKEIVDKNKGEILLSELKEIYENNLEATLKTENDKIYPTVSFMIEQKVTYSYQINVSNKNDYKLNGFEKYVHERYDQYKDKPSEVLYYGKKLLVRGESRRNVREGFSELKGTFNSVNVFFGIKDENTPLIIEVIHSRESDNIKYYIKSRNDNFWDEFKIKTSDKNNQLLNKLIEAQVSISIPVLILVDAKDNYGESELQKITGVKVSGSQPNSVKVSKDKSLECLANAGFNCYKHTLQFVADSNSSLSTNDTVLKPIMILHNDDSINSSKYTELNLYDISGVTKEYIKYNKGCESFYTYFYDQDLRPLMICYNGTAYRPMSIENYFDKWVKVNGISDCLCKNNDTLLNNLGDVLYCLSPVKLNMNSFNTENSNRYITQTFHNHEKTEITINLSARDLNCYREYTHTPTTGYVLGEICHNGSKLFSDYNQYKQLNGTNFKFPNNVLVYYFLYDFNHDYPLLISLEFTSGGGDSNTVKEYYELVNKDDLKWKKIQINFNSKEQSELENKLREIRNGLGISYEKSPNNLIIKSADNCNEDSIAGAVAGTLSILGLTGVGTGLVYYRYPEFFTSLFRRVLVWTPVPIHF</sequence>
<evidence type="ECO:0000313" key="1">
    <source>
        <dbReference type="EMBL" id="UKK01587.2"/>
    </source>
</evidence>
<evidence type="ECO:0000313" key="2">
    <source>
        <dbReference type="Proteomes" id="UP000244811"/>
    </source>
</evidence>
<gene>
    <name evidence="1" type="ORF">MACK_002405</name>
</gene>
<organism evidence="1 2">
    <name type="scientific">Theileria orientalis</name>
    <dbReference type="NCBI Taxonomy" id="68886"/>
    <lineage>
        <taxon>Eukaryota</taxon>
        <taxon>Sar</taxon>
        <taxon>Alveolata</taxon>
        <taxon>Apicomplexa</taxon>
        <taxon>Aconoidasida</taxon>
        <taxon>Piroplasmida</taxon>
        <taxon>Theileriidae</taxon>
        <taxon>Theileria</taxon>
    </lineage>
</organism>
<dbReference type="Proteomes" id="UP000244811">
    <property type="component" value="Chromosome 3"/>
</dbReference>
<name>A0A976QX27_THEOR</name>
<dbReference type="AlphaFoldDB" id="A0A976QX27"/>
<proteinExistence type="predicted"/>